<dbReference type="EMBL" id="LSRX01001466">
    <property type="protein sequence ID" value="OLP79597.1"/>
    <property type="molecule type" value="Genomic_DNA"/>
</dbReference>
<gene>
    <name evidence="1" type="ORF">AK812_SmicGene40097</name>
</gene>
<reference evidence="1 2" key="1">
    <citation type="submission" date="2016-02" db="EMBL/GenBank/DDBJ databases">
        <title>Genome analysis of coral dinoflagellate symbionts highlights evolutionary adaptations to a symbiotic lifestyle.</title>
        <authorList>
            <person name="Aranda M."/>
            <person name="Li Y."/>
            <person name="Liew Y.J."/>
            <person name="Baumgarten S."/>
            <person name="Simakov O."/>
            <person name="Wilson M."/>
            <person name="Piel J."/>
            <person name="Ashoor H."/>
            <person name="Bougouffa S."/>
            <person name="Bajic V.B."/>
            <person name="Ryu T."/>
            <person name="Ravasi T."/>
            <person name="Bayer T."/>
            <person name="Micklem G."/>
            <person name="Kim H."/>
            <person name="Bhak J."/>
            <person name="Lajeunesse T.C."/>
            <person name="Voolstra C.R."/>
        </authorList>
    </citation>
    <scope>NUCLEOTIDE SEQUENCE [LARGE SCALE GENOMIC DNA]</scope>
    <source>
        <strain evidence="1 2">CCMP2467</strain>
    </source>
</reference>
<dbReference type="OrthoDB" id="443684at2759"/>
<keyword evidence="2" id="KW-1185">Reference proteome</keyword>
<dbReference type="Proteomes" id="UP000186817">
    <property type="component" value="Unassembled WGS sequence"/>
</dbReference>
<comment type="caution">
    <text evidence="1">The sequence shown here is derived from an EMBL/GenBank/DDBJ whole genome shotgun (WGS) entry which is preliminary data.</text>
</comment>
<evidence type="ECO:0000313" key="2">
    <source>
        <dbReference type="Proteomes" id="UP000186817"/>
    </source>
</evidence>
<protein>
    <submittedName>
        <fullName evidence="1">Uncharacterized protein</fullName>
    </submittedName>
</protein>
<dbReference type="InterPro" id="IPR042266">
    <property type="entry name" value="PPPDE_sf"/>
</dbReference>
<accession>A0A1Q9C9U1</accession>
<name>A0A1Q9C9U1_SYMMI</name>
<organism evidence="1 2">
    <name type="scientific">Symbiodinium microadriaticum</name>
    <name type="common">Dinoflagellate</name>
    <name type="synonym">Zooxanthella microadriatica</name>
    <dbReference type="NCBI Taxonomy" id="2951"/>
    <lineage>
        <taxon>Eukaryota</taxon>
        <taxon>Sar</taxon>
        <taxon>Alveolata</taxon>
        <taxon>Dinophyceae</taxon>
        <taxon>Suessiales</taxon>
        <taxon>Symbiodiniaceae</taxon>
        <taxon>Symbiodinium</taxon>
    </lineage>
</organism>
<dbReference type="Gene3D" id="3.90.1720.30">
    <property type="entry name" value="PPPDE domains"/>
    <property type="match status" value="1"/>
</dbReference>
<proteinExistence type="predicted"/>
<sequence>MSRWGCSWAAICAFALQPKQGSIAKQGLQTVDQFLDTNQESTKVFGWTQMTPLVSQQVKAATVELPQVFLYMYDITTTAYQKPVEKRFLGYTSRSCAATLDFVRRWNNCNHFSDMLCVFLLDKHIPNEVLNQPQHVKGSSASPLSKSVLAILAIPTEVMRHCYVPGFGGLPVRYHDMVAGEDLGFRQLSCPVPKTLNVVFHRAGFPILPRNYGQPKSYQTPALSTQFFNLLHSVSAMGSFTGPQQRSQGILMPQLEPRIREVVPLDPKLVEVTLESLMDMQRTVDHGIEGILELHEAMLLLREQAARYSLLQGRRPQPQGVCSSWPACEVNEELGKLRSDRAEFWYALHETSEEAVHFLRQELCDDQKKTAEAFSELALRLKAAGQGQGRDQLGEAGGSLELQEARSSLHKKQQRWTKQVAGVGDVHFAGHAPVSADAQKLLESSREAAVECKARQIIYPMLEPPDPRQTYEALCRWADCWFFESGALNALEAAAFCPPMASISQQRIPLNLCLRVPGLHGAVREADLQPEASGNL</sequence>
<dbReference type="AlphaFoldDB" id="A0A1Q9C9U1"/>
<evidence type="ECO:0000313" key="1">
    <source>
        <dbReference type="EMBL" id="OLP79597.1"/>
    </source>
</evidence>